<name>A0A8H7PFV8_9FUNG</name>
<comment type="caution">
    <text evidence="1">The sequence shown here is derived from an EMBL/GenBank/DDBJ whole genome shotgun (WGS) entry which is preliminary data.</text>
</comment>
<dbReference type="AlphaFoldDB" id="A0A8H7PFV8"/>
<keyword evidence="2" id="KW-1185">Reference proteome</keyword>
<sequence>MMMCRSPSLQNATSHMSNEIQSMDSDYAREDNQHMLQRVLDIVEELSARVDSIQSGKIRPPVDIYKPLPKVRLSGVPTISLSDEDCSPLPARHSLLINQTHSAILALERLDIQKSIDPRHPDVYQRYVDVLQTFSNETLPENLSWTANTAGSQMRELDSRSMDLQSRYAQAYLLMQCTQAAARNPDDMGKLIDAVNAIALYDMQRVIEIHNEFPYKTLSSDTSSSQDHLRDSVSTYGSSYIKEETHAPLFAQKAGLASMESIELQAAEDTASNSVYLPLLEYKVQLMQSPSVPCFKTAGYVEEDESIPIFDHIEKKHQSIKKCQSALELARFAHDDDFDSDHLPSPRALLEETDPDFDLPARTPVVLCEAFSEPTMRRNGSEYLYKMPRSESSISSFRPISKSLASSRIPKGNASKNPKFVRSLVKKKDSFAKLFATATGKQL</sequence>
<dbReference type="EMBL" id="JAEPRA010000023">
    <property type="protein sequence ID" value="KAG2172561.1"/>
    <property type="molecule type" value="Genomic_DNA"/>
</dbReference>
<accession>A0A8H7PFV8</accession>
<dbReference type="Proteomes" id="UP000612746">
    <property type="component" value="Unassembled WGS sequence"/>
</dbReference>
<reference evidence="1" key="1">
    <citation type="submission" date="2020-12" db="EMBL/GenBank/DDBJ databases">
        <title>Metabolic potential, ecology and presence of endohyphal bacteria is reflected in genomic diversity of Mucoromycotina.</title>
        <authorList>
            <person name="Muszewska A."/>
            <person name="Okrasinska A."/>
            <person name="Steczkiewicz K."/>
            <person name="Drgas O."/>
            <person name="Orlowska M."/>
            <person name="Perlinska-Lenart U."/>
            <person name="Aleksandrzak-Piekarczyk T."/>
            <person name="Szatraj K."/>
            <person name="Zielenkiewicz U."/>
            <person name="Pilsyk S."/>
            <person name="Malc E."/>
            <person name="Mieczkowski P."/>
            <person name="Kruszewska J.S."/>
            <person name="Biernat P."/>
            <person name="Pawlowska J."/>
        </authorList>
    </citation>
    <scope>NUCLEOTIDE SEQUENCE</scope>
    <source>
        <strain evidence="1">WA0000051536</strain>
    </source>
</reference>
<evidence type="ECO:0000313" key="1">
    <source>
        <dbReference type="EMBL" id="KAG2172561.1"/>
    </source>
</evidence>
<gene>
    <name evidence="1" type="ORF">INT44_002576</name>
</gene>
<dbReference type="OrthoDB" id="2361284at2759"/>
<protein>
    <submittedName>
        <fullName evidence="1">Uncharacterized protein</fullName>
    </submittedName>
</protein>
<proteinExistence type="predicted"/>
<organism evidence="1 2">
    <name type="scientific">Umbelopsis vinacea</name>
    <dbReference type="NCBI Taxonomy" id="44442"/>
    <lineage>
        <taxon>Eukaryota</taxon>
        <taxon>Fungi</taxon>
        <taxon>Fungi incertae sedis</taxon>
        <taxon>Mucoromycota</taxon>
        <taxon>Mucoromycotina</taxon>
        <taxon>Umbelopsidomycetes</taxon>
        <taxon>Umbelopsidales</taxon>
        <taxon>Umbelopsidaceae</taxon>
        <taxon>Umbelopsis</taxon>
    </lineage>
</organism>
<evidence type="ECO:0000313" key="2">
    <source>
        <dbReference type="Proteomes" id="UP000612746"/>
    </source>
</evidence>